<dbReference type="GO" id="GO:0006396">
    <property type="term" value="P:RNA processing"/>
    <property type="evidence" value="ECO:0007669"/>
    <property type="project" value="InterPro"/>
</dbReference>
<dbReference type="SMART" id="SM00967">
    <property type="entry name" value="SpoU_sub_bind"/>
    <property type="match status" value="1"/>
</dbReference>
<organism evidence="4 5">
    <name type="scientific">Capsulimonas corticalis</name>
    <dbReference type="NCBI Taxonomy" id="2219043"/>
    <lineage>
        <taxon>Bacteria</taxon>
        <taxon>Bacillati</taxon>
        <taxon>Armatimonadota</taxon>
        <taxon>Armatimonadia</taxon>
        <taxon>Capsulimonadales</taxon>
        <taxon>Capsulimonadaceae</taxon>
        <taxon>Capsulimonas</taxon>
    </lineage>
</organism>
<dbReference type="KEGG" id="ccot:CCAX7_42390"/>
<dbReference type="PANTHER" id="PTHR46429:SF1">
    <property type="entry name" value="23S RRNA (GUANOSINE-2'-O-)-METHYLTRANSFERASE RLMB"/>
    <property type="match status" value="1"/>
</dbReference>
<reference evidence="4 5" key="1">
    <citation type="journal article" date="2019" name="Int. J. Syst. Evol. Microbiol.">
        <title>Capsulimonas corticalis gen. nov., sp. nov., an aerobic capsulated bacterium, of a novel bacterial order, Capsulimonadales ord. nov., of the class Armatimonadia of the phylum Armatimonadetes.</title>
        <authorList>
            <person name="Li J."/>
            <person name="Kudo C."/>
            <person name="Tonouchi A."/>
        </authorList>
    </citation>
    <scope>NUCLEOTIDE SEQUENCE [LARGE SCALE GENOMIC DNA]</scope>
    <source>
        <strain evidence="4 5">AX-7</strain>
    </source>
</reference>
<dbReference type="Proteomes" id="UP000287394">
    <property type="component" value="Chromosome"/>
</dbReference>
<dbReference type="FunCoup" id="A0A402CXR7">
    <property type="interactions" value="393"/>
</dbReference>
<dbReference type="SUPFAM" id="SSF55315">
    <property type="entry name" value="L30e-like"/>
    <property type="match status" value="1"/>
</dbReference>
<dbReference type="InterPro" id="IPR029064">
    <property type="entry name" value="Ribosomal_eL30-like_sf"/>
</dbReference>
<dbReference type="GO" id="GO:0005829">
    <property type="term" value="C:cytosol"/>
    <property type="evidence" value="ECO:0007669"/>
    <property type="project" value="TreeGrafter"/>
</dbReference>
<evidence type="ECO:0000256" key="1">
    <source>
        <dbReference type="ARBA" id="ARBA00007228"/>
    </source>
</evidence>
<accession>A0A402CXR7</accession>
<dbReference type="InterPro" id="IPR004441">
    <property type="entry name" value="rRNA_MeTrfase_TrmH"/>
</dbReference>
<evidence type="ECO:0000313" key="4">
    <source>
        <dbReference type="EMBL" id="BDI32188.1"/>
    </source>
</evidence>
<name>A0A402CXR7_9BACT</name>
<dbReference type="InterPro" id="IPR029026">
    <property type="entry name" value="tRNA_m1G_MTases_N"/>
</dbReference>
<dbReference type="RefSeq" id="WP_119322120.1">
    <property type="nucleotide sequence ID" value="NZ_AP025739.1"/>
</dbReference>
<dbReference type="AlphaFoldDB" id="A0A402CXR7"/>
<dbReference type="InterPro" id="IPR013123">
    <property type="entry name" value="SpoU_subst-bd"/>
</dbReference>
<dbReference type="Gene3D" id="3.30.1330.30">
    <property type="match status" value="1"/>
</dbReference>
<dbReference type="GO" id="GO:0003723">
    <property type="term" value="F:RNA binding"/>
    <property type="evidence" value="ECO:0007669"/>
    <property type="project" value="InterPro"/>
</dbReference>
<dbReference type="InterPro" id="IPR001537">
    <property type="entry name" value="SpoU_MeTrfase"/>
</dbReference>
<dbReference type="SUPFAM" id="SSF75217">
    <property type="entry name" value="alpha/beta knot"/>
    <property type="match status" value="1"/>
</dbReference>
<evidence type="ECO:0000313" key="5">
    <source>
        <dbReference type="Proteomes" id="UP000287394"/>
    </source>
</evidence>
<protein>
    <submittedName>
        <fullName evidence="4">23S rRNA (Guanosine(2251)-2'-O)-methyltransferase RlmB</fullName>
    </submittedName>
</protein>
<dbReference type="Pfam" id="PF00588">
    <property type="entry name" value="SpoU_methylase"/>
    <property type="match status" value="1"/>
</dbReference>
<evidence type="ECO:0000256" key="2">
    <source>
        <dbReference type="ARBA" id="ARBA00022603"/>
    </source>
</evidence>
<dbReference type="EMBL" id="AP025739">
    <property type="protein sequence ID" value="BDI32188.1"/>
    <property type="molecule type" value="Genomic_DNA"/>
</dbReference>
<dbReference type="InterPro" id="IPR029028">
    <property type="entry name" value="Alpha/beta_knot_MTases"/>
</dbReference>
<gene>
    <name evidence="4" type="ORF">CCAX7_42390</name>
</gene>
<keyword evidence="5" id="KW-1185">Reference proteome</keyword>
<dbReference type="PANTHER" id="PTHR46429">
    <property type="entry name" value="23S RRNA (GUANOSINE-2'-O-)-METHYLTRANSFERASE RLMB"/>
    <property type="match status" value="1"/>
</dbReference>
<dbReference type="GO" id="GO:0032259">
    <property type="term" value="P:methylation"/>
    <property type="evidence" value="ECO:0007669"/>
    <property type="project" value="UniProtKB-KW"/>
</dbReference>
<dbReference type="Pfam" id="PF08032">
    <property type="entry name" value="SpoU_sub_bind"/>
    <property type="match status" value="1"/>
</dbReference>
<keyword evidence="3" id="KW-0808">Transferase</keyword>
<dbReference type="GO" id="GO:0008173">
    <property type="term" value="F:RNA methyltransferase activity"/>
    <property type="evidence" value="ECO:0007669"/>
    <property type="project" value="InterPro"/>
</dbReference>
<dbReference type="Gene3D" id="3.40.1280.10">
    <property type="match status" value="1"/>
</dbReference>
<sequence length="272" mass="28910">METDNAILEGAISVTAALQSGSRPIHFIAIRGDKNDPAIRRLEQDAQRRGVLVKRESEEALDAYVTGKTHGGVIASVGERKFAPLQDLIASGEKCGWCVMIDGVEDPFNFAASIRSLYAAGASGLVVRPRNWMSAAGVVARASAGASELIPTAIAETAEEAASAFRAAGYLIACAGDGPGSRPLYENDLTQPLFLLIGGEKRGVTRSFQDRADMQLEIPYARPEAHSLGTAAAAAVFAFEILRQRGYQTASRPSAPRHAQASVPRGGYRRGR</sequence>
<proteinExistence type="inferred from homology"/>
<evidence type="ECO:0000256" key="3">
    <source>
        <dbReference type="ARBA" id="ARBA00022679"/>
    </source>
</evidence>
<dbReference type="OrthoDB" id="1768434at2"/>
<comment type="similarity">
    <text evidence="1">Belongs to the class IV-like SAM-binding methyltransferase superfamily. RNA methyltransferase TrmH family.</text>
</comment>
<keyword evidence="2" id="KW-0489">Methyltransferase</keyword>